<dbReference type="PIRSF" id="PIRSF006603">
    <property type="entry name" value="DinF"/>
    <property type="match status" value="1"/>
</dbReference>
<dbReference type="InterPro" id="IPR047135">
    <property type="entry name" value="YsiQ"/>
</dbReference>
<feature type="transmembrane region" description="Helical" evidence="7">
    <location>
        <begin position="162"/>
        <end position="181"/>
    </location>
</feature>
<evidence type="ECO:0000256" key="4">
    <source>
        <dbReference type="ARBA" id="ARBA00022692"/>
    </source>
</evidence>
<feature type="transmembrane region" description="Helical" evidence="7">
    <location>
        <begin position="89"/>
        <end position="109"/>
    </location>
</feature>
<dbReference type="EMBL" id="JBEWZI010000018">
    <property type="protein sequence ID" value="MET7015548.1"/>
    <property type="molecule type" value="Genomic_DNA"/>
</dbReference>
<feature type="transmembrane region" description="Helical" evidence="7">
    <location>
        <begin position="281"/>
        <end position="303"/>
    </location>
</feature>
<dbReference type="CDD" id="cd13134">
    <property type="entry name" value="MATE_like_8"/>
    <property type="match status" value="1"/>
</dbReference>
<dbReference type="InterPro" id="IPR048279">
    <property type="entry name" value="MdtK-like"/>
</dbReference>
<name>A0ABV2TNP0_9RHOO</name>
<feature type="transmembrane region" description="Helical" evidence="7">
    <location>
        <begin position="247"/>
        <end position="269"/>
    </location>
</feature>
<evidence type="ECO:0000256" key="6">
    <source>
        <dbReference type="ARBA" id="ARBA00023136"/>
    </source>
</evidence>
<evidence type="ECO:0000256" key="1">
    <source>
        <dbReference type="ARBA" id="ARBA00004429"/>
    </source>
</evidence>
<evidence type="ECO:0000313" key="9">
    <source>
        <dbReference type="Proteomes" id="UP001549691"/>
    </source>
</evidence>
<keyword evidence="9" id="KW-1185">Reference proteome</keyword>
<protein>
    <submittedName>
        <fullName evidence="8">MATE family efflux transporter</fullName>
    </submittedName>
</protein>
<evidence type="ECO:0000256" key="2">
    <source>
        <dbReference type="ARBA" id="ARBA00022448"/>
    </source>
</evidence>
<feature type="transmembrane region" description="Helical" evidence="7">
    <location>
        <begin position="315"/>
        <end position="341"/>
    </location>
</feature>
<proteinExistence type="predicted"/>
<dbReference type="NCBIfam" id="TIGR00797">
    <property type="entry name" value="matE"/>
    <property type="match status" value="1"/>
</dbReference>
<organism evidence="8 9">
    <name type="scientific">Uliginosibacterium flavum</name>
    <dbReference type="NCBI Taxonomy" id="1396831"/>
    <lineage>
        <taxon>Bacteria</taxon>
        <taxon>Pseudomonadati</taxon>
        <taxon>Pseudomonadota</taxon>
        <taxon>Betaproteobacteria</taxon>
        <taxon>Rhodocyclales</taxon>
        <taxon>Zoogloeaceae</taxon>
        <taxon>Uliginosibacterium</taxon>
    </lineage>
</organism>
<keyword evidence="6 7" id="KW-0472">Membrane</keyword>
<keyword evidence="2" id="KW-0813">Transport</keyword>
<keyword evidence="3" id="KW-1003">Cell membrane</keyword>
<dbReference type="PANTHER" id="PTHR42925:SF2">
    <property type="entry name" value="NA+ DRIVEN MULTIDRUG EFFLUX PUMP"/>
    <property type="match status" value="1"/>
</dbReference>
<dbReference type="Pfam" id="PF01554">
    <property type="entry name" value="MatE"/>
    <property type="match status" value="2"/>
</dbReference>
<dbReference type="InterPro" id="IPR002528">
    <property type="entry name" value="MATE_fam"/>
</dbReference>
<keyword evidence="5 7" id="KW-1133">Transmembrane helix</keyword>
<comment type="caution">
    <text evidence="8">The sequence shown here is derived from an EMBL/GenBank/DDBJ whole genome shotgun (WGS) entry which is preliminary data.</text>
</comment>
<dbReference type="Proteomes" id="UP001549691">
    <property type="component" value="Unassembled WGS sequence"/>
</dbReference>
<keyword evidence="4 7" id="KW-0812">Transmembrane</keyword>
<feature type="transmembrane region" description="Helical" evidence="7">
    <location>
        <begin position="129"/>
        <end position="150"/>
    </location>
</feature>
<dbReference type="PANTHER" id="PTHR42925">
    <property type="entry name" value="MULTIDRUG AND TOXIN EFFLUX PROTEIN MATE FAMILY"/>
    <property type="match status" value="1"/>
</dbReference>
<feature type="transmembrane region" description="Helical" evidence="7">
    <location>
        <begin position="22"/>
        <end position="49"/>
    </location>
</feature>
<evidence type="ECO:0000256" key="5">
    <source>
        <dbReference type="ARBA" id="ARBA00022989"/>
    </source>
</evidence>
<accession>A0ABV2TNP0</accession>
<sequence length="456" mass="49026">MKKSGQKLDLFAITWPMFVEQLLMMAIGTLGLWMAGHVSTAAVAIFGLANQLRGIFDRLFRVVGIGTSVMVTQHKGGGDDAGARDVARAGLAASVWTGLIAMVLIGLAPAQALKLLRLPPELFELATPFFVLTGIGLALDSIFITMVSVLRAYTFTKDSMRLTMAMNILQVAVSVPLVFGFSGIPAQGLMGLGWGQIISRIVVLILLAVLWLHRLHIRLTPIDLFRLARGPLSGILHIGLPSAGEKIAFRIAFLMTVSMAAGMGTSALASHAYGMQAASWVTMYMVSLGFGSEIIIGHLIGAGKLKQANATLWRTLWIAMGITMAGAIASCFLTPAAIGWLANDPQLVSLITTIVILELLLEPGRCLNVVLMGGLRAAGDVRFPVKFSVVSNFVFGAGLSWLLGVHFGMGLPGIWIGYIADEWARGLIMSWRWYRLGWTTTARAARRRILKKLAAA</sequence>
<evidence type="ECO:0000256" key="7">
    <source>
        <dbReference type="SAM" id="Phobius"/>
    </source>
</evidence>
<feature type="transmembrane region" description="Helical" evidence="7">
    <location>
        <begin position="193"/>
        <end position="212"/>
    </location>
</feature>
<dbReference type="RefSeq" id="WP_354602006.1">
    <property type="nucleotide sequence ID" value="NZ_JBEWZI010000018.1"/>
</dbReference>
<comment type="subcellular location">
    <subcellularLocation>
        <location evidence="1">Cell inner membrane</location>
        <topology evidence="1">Multi-pass membrane protein</topology>
    </subcellularLocation>
</comment>
<evidence type="ECO:0000256" key="3">
    <source>
        <dbReference type="ARBA" id="ARBA00022475"/>
    </source>
</evidence>
<evidence type="ECO:0000313" key="8">
    <source>
        <dbReference type="EMBL" id="MET7015548.1"/>
    </source>
</evidence>
<gene>
    <name evidence="8" type="ORF">ABXR19_15270</name>
</gene>
<reference evidence="8 9" key="1">
    <citation type="submission" date="2024-07" db="EMBL/GenBank/DDBJ databases">
        <title>Uliginosibacterium flavum JJ3220;KACC:17644.</title>
        <authorList>
            <person name="Kim M.K."/>
        </authorList>
    </citation>
    <scope>NUCLEOTIDE SEQUENCE [LARGE SCALE GENOMIC DNA]</scope>
    <source>
        <strain evidence="8 9">KACC:17644</strain>
    </source>
</reference>